<dbReference type="HOGENOM" id="CLU_2756661_0_0_11"/>
<reference evidence="4" key="1">
    <citation type="submission" date="2010-03" db="EMBL/GenBank/DDBJ databases">
        <title>The complete chromosome of Tsukamurella paurometabola DSM 20162.</title>
        <authorList>
            <consortium name="US DOE Joint Genome Institute (JGI-PGF)"/>
            <person name="Lucas S."/>
            <person name="Copeland A."/>
            <person name="Lapidus A."/>
            <person name="Glavina del Rio T."/>
            <person name="Dalin E."/>
            <person name="Tice H."/>
            <person name="Bruce D."/>
            <person name="Goodwin L."/>
            <person name="Pitluck S."/>
            <person name="Kyrpides N."/>
            <person name="Mavromatis K."/>
            <person name="Ivanova N."/>
            <person name="Mikhailova N."/>
            <person name="Munk A.C."/>
            <person name="Brettin T."/>
            <person name="Detter J.C."/>
            <person name="Tapia R."/>
            <person name="Han C."/>
            <person name="Larimer F."/>
            <person name="Land M."/>
            <person name="Hauser L."/>
            <person name="Markowitz V."/>
            <person name="Cheng J.-F."/>
            <person name="Hugenholtz P."/>
            <person name="Woyke T."/>
            <person name="Wu D."/>
            <person name="Jando M."/>
            <person name="Brambilla E."/>
            <person name="Klenk H.-P."/>
            <person name="Eisen J.A."/>
        </authorList>
    </citation>
    <scope>NUCLEOTIDE SEQUENCE [LARGE SCALE GENOMIC DNA]</scope>
    <source>
        <strain evidence="4">ATCC 8368 / DSM 20162 / CCUG 35730 / CIP 100753 / JCM 10117 / KCTC 9821 / NBRC 16120 / NCIMB 702349 / NCTC 13040</strain>
    </source>
</reference>
<evidence type="ECO:0000256" key="1">
    <source>
        <dbReference type="SAM" id="MobiDB-lite"/>
    </source>
</evidence>
<keyword evidence="2" id="KW-0812">Transmembrane</keyword>
<dbReference type="RefSeq" id="WP_013125503.1">
    <property type="nucleotide sequence ID" value="NC_014158.1"/>
</dbReference>
<name>D5UTV8_TSUPD</name>
<dbReference type="Proteomes" id="UP000001213">
    <property type="component" value="Chromosome"/>
</dbReference>
<gene>
    <name evidence="3" type="ordered locus">Tpau_0826</name>
</gene>
<evidence type="ECO:0000313" key="3">
    <source>
        <dbReference type="EMBL" id="ADG77462.1"/>
    </source>
</evidence>
<dbReference type="EMBL" id="CP001966">
    <property type="protein sequence ID" value="ADG77462.1"/>
    <property type="molecule type" value="Genomic_DNA"/>
</dbReference>
<evidence type="ECO:0000313" key="4">
    <source>
        <dbReference type="Proteomes" id="UP000001213"/>
    </source>
</evidence>
<dbReference type="KEGG" id="tpr:Tpau_0826"/>
<dbReference type="STRING" id="521096.Tpau_0826"/>
<keyword evidence="2" id="KW-1133">Transmembrane helix</keyword>
<feature type="transmembrane region" description="Helical" evidence="2">
    <location>
        <begin position="6"/>
        <end position="26"/>
    </location>
</feature>
<evidence type="ECO:0000256" key="2">
    <source>
        <dbReference type="SAM" id="Phobius"/>
    </source>
</evidence>
<feature type="region of interest" description="Disordered" evidence="1">
    <location>
        <begin position="37"/>
        <end position="70"/>
    </location>
</feature>
<proteinExistence type="predicted"/>
<keyword evidence="2" id="KW-0472">Membrane</keyword>
<sequence>MDEAEWVTIAAASLLFLVPIVAVIVVKYRQKKGLWRGGFQSFDDPNNPARQFNDPPPPSPDRANVRRRDE</sequence>
<keyword evidence="4" id="KW-1185">Reference proteome</keyword>
<protein>
    <submittedName>
        <fullName evidence="3">Uncharacterized protein</fullName>
    </submittedName>
</protein>
<organism evidence="3 4">
    <name type="scientific">Tsukamurella paurometabola (strain ATCC 8368 / DSM 20162 / CCUG 35730 / CIP 100753 / JCM 10117 / KCTC 9821 / NBRC 16120 / NCIMB 702349 / NCTC 13040)</name>
    <name type="common">Corynebacterium paurometabolum</name>
    <dbReference type="NCBI Taxonomy" id="521096"/>
    <lineage>
        <taxon>Bacteria</taxon>
        <taxon>Bacillati</taxon>
        <taxon>Actinomycetota</taxon>
        <taxon>Actinomycetes</taxon>
        <taxon>Mycobacteriales</taxon>
        <taxon>Tsukamurellaceae</taxon>
        <taxon>Tsukamurella</taxon>
    </lineage>
</organism>
<reference evidence="3 4" key="2">
    <citation type="journal article" date="2011" name="Stand. Genomic Sci.">
        <title>Complete genome sequence of Tsukamurella paurometabola type strain (no. 33).</title>
        <authorList>
            <person name="Munk A.C."/>
            <person name="Lapidus A."/>
            <person name="Lucas S."/>
            <person name="Nolan M."/>
            <person name="Tice H."/>
            <person name="Cheng J.F."/>
            <person name="Del Rio T.G."/>
            <person name="Goodwin L."/>
            <person name="Pitluck S."/>
            <person name="Liolios K."/>
            <person name="Huntemann M."/>
            <person name="Ivanova N."/>
            <person name="Mavromatis K."/>
            <person name="Mikhailova N."/>
            <person name="Pati A."/>
            <person name="Chen A."/>
            <person name="Palaniappan K."/>
            <person name="Tapia R."/>
            <person name="Han C."/>
            <person name="Land M."/>
            <person name="Hauser L."/>
            <person name="Chang Y.J."/>
            <person name="Jeffries C.D."/>
            <person name="Brettin T."/>
            <person name="Yasawong M."/>
            <person name="Brambilla E.M."/>
            <person name="Rohde M."/>
            <person name="Sikorski J."/>
            <person name="Goker M."/>
            <person name="Detter J.C."/>
            <person name="Woyke T."/>
            <person name="Bristow J."/>
            <person name="Eisen J.A."/>
            <person name="Markowitz V."/>
            <person name="Hugenholtz P."/>
            <person name="Kyrpides N.C."/>
            <person name="Klenk H.P."/>
        </authorList>
    </citation>
    <scope>NUCLEOTIDE SEQUENCE [LARGE SCALE GENOMIC DNA]</scope>
    <source>
        <strain evidence="4">ATCC 8368 / DSM 20162 / CCUG 35730 / CIP 100753 / JCM 10117 / KCTC 9821 / NBRC 16120 / NCIMB 702349 / NCTC 13040</strain>
    </source>
</reference>
<dbReference type="AlphaFoldDB" id="D5UTV8"/>
<accession>D5UTV8</accession>